<comment type="caution">
    <text evidence="1">The sequence shown here is derived from an EMBL/GenBank/DDBJ whole genome shotgun (WGS) entry which is preliminary data.</text>
</comment>
<evidence type="ECO:0000313" key="2">
    <source>
        <dbReference type="Proteomes" id="UP000568877"/>
    </source>
</evidence>
<dbReference type="EMBL" id="BLSA01000364">
    <property type="protein sequence ID" value="GFP33265.1"/>
    <property type="molecule type" value="Genomic_DNA"/>
</dbReference>
<protein>
    <submittedName>
        <fullName evidence="1">Uncharacterized protein</fullName>
    </submittedName>
</protein>
<gene>
    <name evidence="1" type="ORF">HKBW3S42_01599</name>
</gene>
<accession>A0A6V8PKR1</accession>
<evidence type="ECO:0000313" key="1">
    <source>
        <dbReference type="EMBL" id="GFP33265.1"/>
    </source>
</evidence>
<sequence length="41" mass="4553">MSAVEELRSTVMTASRICRLRCSNSLDIFSSAYPKAIVAFK</sequence>
<name>A0A6V8PKR1_9ACTN</name>
<proteinExistence type="predicted"/>
<feature type="non-terminal residue" evidence="1">
    <location>
        <position position="1"/>
    </location>
</feature>
<dbReference type="AlphaFoldDB" id="A0A6V8PKR1"/>
<reference evidence="1 2" key="1">
    <citation type="journal article" date="2020" name="Front. Microbiol.">
        <title>Single-cell genomics of novel Actinobacteria with the Wood-Ljungdahl pathway discovered in a serpentinizing system.</title>
        <authorList>
            <person name="Merino N."/>
            <person name="Kawai M."/>
            <person name="Boyd E.S."/>
            <person name="Colman D.R."/>
            <person name="McGlynn S.E."/>
            <person name="Nealson K.H."/>
            <person name="Kurokawa K."/>
            <person name="Hongoh Y."/>
        </authorList>
    </citation>
    <scope>NUCLEOTIDE SEQUENCE [LARGE SCALE GENOMIC DNA]</scope>
    <source>
        <strain evidence="1 2">S42</strain>
    </source>
</reference>
<organism evidence="1 2">
    <name type="scientific">Candidatus Hakubella thermalkaliphila</name>
    <dbReference type="NCBI Taxonomy" id="2754717"/>
    <lineage>
        <taxon>Bacteria</taxon>
        <taxon>Bacillati</taxon>
        <taxon>Actinomycetota</taxon>
        <taxon>Actinomycetota incertae sedis</taxon>
        <taxon>Candidatus Hakubellales</taxon>
        <taxon>Candidatus Hakubellaceae</taxon>
        <taxon>Candidatus Hakubella</taxon>
    </lineage>
</organism>
<dbReference type="Proteomes" id="UP000568877">
    <property type="component" value="Unassembled WGS sequence"/>
</dbReference>